<feature type="compositionally biased region" description="Polar residues" evidence="2">
    <location>
        <begin position="1"/>
        <end position="17"/>
    </location>
</feature>
<dbReference type="GeneID" id="34466856"/>
<dbReference type="AlphaFoldDB" id="A0A1L9VG25"/>
<dbReference type="Pfam" id="PF03221">
    <property type="entry name" value="HTH_Tnp_Tc5"/>
    <property type="match status" value="1"/>
</dbReference>
<dbReference type="Proteomes" id="UP000184300">
    <property type="component" value="Unassembled WGS sequence"/>
</dbReference>
<dbReference type="RefSeq" id="XP_022399551.1">
    <property type="nucleotide sequence ID" value="XM_022550596.1"/>
</dbReference>
<feature type="domain" description="HTH CENPB-type" evidence="3">
    <location>
        <begin position="37"/>
        <end position="76"/>
    </location>
</feature>
<evidence type="ECO:0000313" key="5">
    <source>
        <dbReference type="Proteomes" id="UP000184300"/>
    </source>
</evidence>
<evidence type="ECO:0000256" key="2">
    <source>
        <dbReference type="SAM" id="MobiDB-lite"/>
    </source>
</evidence>
<dbReference type="VEuPathDB" id="FungiDB:ASPGLDRAFT_97017"/>
<protein>
    <recommendedName>
        <fullName evidence="3">HTH CENPB-type domain-containing protein</fullName>
    </recommendedName>
</protein>
<evidence type="ECO:0000256" key="1">
    <source>
        <dbReference type="ARBA" id="ARBA00023125"/>
    </source>
</evidence>
<name>A0A1L9VG25_ASPGL</name>
<feature type="non-terminal residue" evidence="4">
    <location>
        <position position="80"/>
    </location>
</feature>
<dbReference type="InterPro" id="IPR006600">
    <property type="entry name" value="HTH_CenpB_DNA-bd_dom"/>
</dbReference>
<accession>A0A1L9VG25</accession>
<sequence length="80" mass="9277">SLQATATAHNLTLSTLPDRNPGKYTRHTYYQQRQLLTSEEEDFLAEWILEQDRQGLPPTHICACEMAQKIRRTHSDIKPL</sequence>
<dbReference type="EMBL" id="KV878901">
    <property type="protein sequence ID" value="OJJ82853.1"/>
    <property type="molecule type" value="Genomic_DNA"/>
</dbReference>
<evidence type="ECO:0000259" key="3">
    <source>
        <dbReference type="Pfam" id="PF03221"/>
    </source>
</evidence>
<dbReference type="GO" id="GO:0003677">
    <property type="term" value="F:DNA binding"/>
    <property type="evidence" value="ECO:0007669"/>
    <property type="project" value="UniProtKB-KW"/>
</dbReference>
<proteinExistence type="predicted"/>
<reference evidence="5" key="1">
    <citation type="journal article" date="2017" name="Genome Biol.">
        <title>Comparative genomics reveals high biological diversity and specific adaptations in the industrially and medically important fungal genus Aspergillus.</title>
        <authorList>
            <person name="de Vries R.P."/>
            <person name="Riley R."/>
            <person name="Wiebenga A."/>
            <person name="Aguilar-Osorio G."/>
            <person name="Amillis S."/>
            <person name="Uchima C.A."/>
            <person name="Anderluh G."/>
            <person name="Asadollahi M."/>
            <person name="Askin M."/>
            <person name="Barry K."/>
            <person name="Battaglia E."/>
            <person name="Bayram O."/>
            <person name="Benocci T."/>
            <person name="Braus-Stromeyer S.A."/>
            <person name="Caldana C."/>
            <person name="Canovas D."/>
            <person name="Cerqueira G.C."/>
            <person name="Chen F."/>
            <person name="Chen W."/>
            <person name="Choi C."/>
            <person name="Clum A."/>
            <person name="Dos Santos R.A."/>
            <person name="Damasio A.R."/>
            <person name="Diallinas G."/>
            <person name="Emri T."/>
            <person name="Fekete E."/>
            <person name="Flipphi M."/>
            <person name="Freyberg S."/>
            <person name="Gallo A."/>
            <person name="Gournas C."/>
            <person name="Habgood R."/>
            <person name="Hainaut M."/>
            <person name="Harispe M.L."/>
            <person name="Henrissat B."/>
            <person name="Hilden K.S."/>
            <person name="Hope R."/>
            <person name="Hossain A."/>
            <person name="Karabika E."/>
            <person name="Karaffa L."/>
            <person name="Karanyi Z."/>
            <person name="Krasevec N."/>
            <person name="Kuo A."/>
            <person name="Kusch H."/>
            <person name="LaButti K."/>
            <person name="Lagendijk E.L."/>
            <person name="Lapidus A."/>
            <person name="Levasseur A."/>
            <person name="Lindquist E."/>
            <person name="Lipzen A."/>
            <person name="Logrieco A.F."/>
            <person name="MacCabe A."/>
            <person name="Maekelae M.R."/>
            <person name="Malavazi I."/>
            <person name="Melin P."/>
            <person name="Meyer V."/>
            <person name="Mielnichuk N."/>
            <person name="Miskei M."/>
            <person name="Molnar A.P."/>
            <person name="Mule G."/>
            <person name="Ngan C.Y."/>
            <person name="Orejas M."/>
            <person name="Orosz E."/>
            <person name="Ouedraogo J.P."/>
            <person name="Overkamp K.M."/>
            <person name="Park H.-S."/>
            <person name="Perrone G."/>
            <person name="Piumi F."/>
            <person name="Punt P.J."/>
            <person name="Ram A.F."/>
            <person name="Ramon A."/>
            <person name="Rauscher S."/>
            <person name="Record E."/>
            <person name="Riano-Pachon D.M."/>
            <person name="Robert V."/>
            <person name="Roehrig J."/>
            <person name="Ruller R."/>
            <person name="Salamov A."/>
            <person name="Salih N.S."/>
            <person name="Samson R.A."/>
            <person name="Sandor E."/>
            <person name="Sanguinetti M."/>
            <person name="Schuetze T."/>
            <person name="Sepcic K."/>
            <person name="Shelest E."/>
            <person name="Sherlock G."/>
            <person name="Sophianopoulou V."/>
            <person name="Squina F.M."/>
            <person name="Sun H."/>
            <person name="Susca A."/>
            <person name="Todd R.B."/>
            <person name="Tsang A."/>
            <person name="Unkles S.E."/>
            <person name="van de Wiele N."/>
            <person name="van Rossen-Uffink D."/>
            <person name="Oliveira J.V."/>
            <person name="Vesth T.C."/>
            <person name="Visser J."/>
            <person name="Yu J.-H."/>
            <person name="Zhou M."/>
            <person name="Andersen M.R."/>
            <person name="Archer D.B."/>
            <person name="Baker S.E."/>
            <person name="Benoit I."/>
            <person name="Brakhage A.A."/>
            <person name="Braus G.H."/>
            <person name="Fischer R."/>
            <person name="Frisvad J.C."/>
            <person name="Goldman G.H."/>
            <person name="Houbraken J."/>
            <person name="Oakley B."/>
            <person name="Pocsi I."/>
            <person name="Scazzocchio C."/>
            <person name="Seiboth B."/>
            <person name="vanKuyk P.A."/>
            <person name="Wortman J."/>
            <person name="Dyer P.S."/>
            <person name="Grigoriev I.V."/>
        </authorList>
    </citation>
    <scope>NUCLEOTIDE SEQUENCE [LARGE SCALE GENOMIC DNA]</scope>
    <source>
        <strain evidence="5">CBS 516.65</strain>
    </source>
</reference>
<keyword evidence="1" id="KW-0238">DNA-binding</keyword>
<feature type="region of interest" description="Disordered" evidence="2">
    <location>
        <begin position="1"/>
        <end position="24"/>
    </location>
</feature>
<dbReference type="OrthoDB" id="4502298at2759"/>
<feature type="non-terminal residue" evidence="4">
    <location>
        <position position="1"/>
    </location>
</feature>
<evidence type="ECO:0000313" key="4">
    <source>
        <dbReference type="EMBL" id="OJJ82853.1"/>
    </source>
</evidence>
<keyword evidence="5" id="KW-1185">Reference proteome</keyword>
<organism evidence="4 5">
    <name type="scientific">Aspergillus glaucus CBS 516.65</name>
    <dbReference type="NCBI Taxonomy" id="1160497"/>
    <lineage>
        <taxon>Eukaryota</taxon>
        <taxon>Fungi</taxon>
        <taxon>Dikarya</taxon>
        <taxon>Ascomycota</taxon>
        <taxon>Pezizomycotina</taxon>
        <taxon>Eurotiomycetes</taxon>
        <taxon>Eurotiomycetidae</taxon>
        <taxon>Eurotiales</taxon>
        <taxon>Aspergillaceae</taxon>
        <taxon>Aspergillus</taxon>
        <taxon>Aspergillus subgen. Aspergillus</taxon>
    </lineage>
</organism>
<gene>
    <name evidence="4" type="ORF">ASPGLDRAFT_97017</name>
</gene>